<evidence type="ECO:0000313" key="5">
    <source>
        <dbReference type="Proteomes" id="UP001301797"/>
    </source>
</evidence>
<evidence type="ECO:0000256" key="1">
    <source>
        <dbReference type="ARBA" id="ARBA00022679"/>
    </source>
</evidence>
<dbReference type="Pfam" id="PF01933">
    <property type="entry name" value="CofD"/>
    <property type="match status" value="1"/>
</dbReference>
<dbReference type="GO" id="GO:0043743">
    <property type="term" value="F:LPPG:FO 2-phospho-L-lactate transferase activity"/>
    <property type="evidence" value="ECO:0007669"/>
    <property type="project" value="UniProtKB-EC"/>
</dbReference>
<dbReference type="HAMAP" id="MF_01257">
    <property type="entry name" value="CofD"/>
    <property type="match status" value="1"/>
</dbReference>
<comment type="subunit">
    <text evidence="3">Homodimer.</text>
</comment>
<comment type="caution">
    <text evidence="3">Lacks conserved residue(s) required for the propagation of feature annotation.</text>
</comment>
<accession>A0AA97FCW5</accession>
<sequence>MKITFLSGGTGTPKLIRGFRNHLQDDEISVIVNTAEDMWIYGSHLSPDIDTVMYLFAGLLNTDTWWGIKGDTTITNDFLKEIGEDTYLTMGDRDRAINIARGRMLKSGISLTKSTKQICRSLNISANIIPMADSEITTNIKTNSGLIHFQEFWVKHRGKIPIKEIVRYYKTEPVATKEAVSAIKEADLVIIGPSNPVTSISPILECKGIKEALKEKYVIAISPFIGNEPISGPAKELMEAWNLPPTSKGTFELYKDFIDLFIQDVRDSEIIKNAIKFDTLMINEEVSSRLAEDILKVFREKI</sequence>
<dbReference type="Gene3D" id="1.10.8.240">
    <property type="entry name" value="CofD-like domain"/>
    <property type="match status" value="1"/>
</dbReference>
<dbReference type="CDD" id="cd07186">
    <property type="entry name" value="CofD_like"/>
    <property type="match status" value="1"/>
</dbReference>
<protein>
    <recommendedName>
        <fullName evidence="3">2-phospho-L-lactate transferase</fullName>
        <ecNumber evidence="3">2.7.8.28</ecNumber>
    </recommendedName>
    <alternativeName>
        <fullName evidence="3">EPPG:FO PEP transferase</fullName>
    </alternativeName>
</protein>
<gene>
    <name evidence="3" type="primary">cofD</name>
    <name evidence="4" type="ORF">F1737_02990</name>
</gene>
<dbReference type="EC" id="2.7.8.28" evidence="3"/>
<dbReference type="Gene3D" id="3.40.50.10680">
    <property type="entry name" value="CofD-like domains"/>
    <property type="match status" value="1"/>
</dbReference>
<comment type="similarity">
    <text evidence="3">Belongs to the CofD family.</text>
</comment>
<dbReference type="InterPro" id="IPR010115">
    <property type="entry name" value="FbiA/CofD"/>
</dbReference>
<dbReference type="SUPFAM" id="SSF142338">
    <property type="entry name" value="CofD-like"/>
    <property type="match status" value="1"/>
</dbReference>
<reference evidence="4 5" key="1">
    <citation type="submission" date="2019-09" db="EMBL/GenBank/DDBJ databases">
        <title>The complete genome of Methanoplanus sp. FWC-SCC4.</title>
        <authorList>
            <person name="Chen S.-C."/>
            <person name="Zhou Y.-Z."/>
            <person name="Lai M.-C."/>
        </authorList>
    </citation>
    <scope>NUCLEOTIDE SEQUENCE [LARGE SCALE GENOMIC DNA]</scope>
    <source>
        <strain evidence="4 5">FWC-SCC4</strain>
    </source>
</reference>
<dbReference type="NCBIfam" id="TIGR01819">
    <property type="entry name" value="F420_cofD"/>
    <property type="match status" value="1"/>
</dbReference>
<dbReference type="PANTHER" id="PTHR43007:SF1">
    <property type="entry name" value="2-PHOSPHO-L-LACTATE TRANSFERASE"/>
    <property type="match status" value="1"/>
</dbReference>
<evidence type="ECO:0000256" key="3">
    <source>
        <dbReference type="HAMAP-Rule" id="MF_01257"/>
    </source>
</evidence>
<dbReference type="AlphaFoldDB" id="A0AA97FCW5"/>
<dbReference type="KEGG" id="mefw:F1737_02990"/>
<evidence type="ECO:0000256" key="2">
    <source>
        <dbReference type="ARBA" id="ARBA00022842"/>
    </source>
</evidence>
<keyword evidence="2 3" id="KW-0460">Magnesium</keyword>
<dbReference type="InterPro" id="IPR038136">
    <property type="entry name" value="CofD-like_dom_sf"/>
</dbReference>
<dbReference type="PANTHER" id="PTHR43007">
    <property type="entry name" value="2-PHOSPHO-L-LACTATE TRANSFERASE"/>
    <property type="match status" value="1"/>
</dbReference>
<dbReference type="Proteomes" id="UP001301797">
    <property type="component" value="Chromosome"/>
</dbReference>
<comment type="cofactor">
    <cofactor evidence="3">
        <name>Mg(2+)</name>
        <dbReference type="ChEBI" id="CHEBI:18420"/>
    </cofactor>
</comment>
<dbReference type="RefSeq" id="WP_317137302.1">
    <property type="nucleotide sequence ID" value="NZ_CP043875.1"/>
</dbReference>
<comment type="pathway">
    <text evidence="3">Cofactor biosynthesis; coenzyme F420 biosynthesis.</text>
</comment>
<evidence type="ECO:0000313" key="4">
    <source>
        <dbReference type="EMBL" id="WOF15728.1"/>
    </source>
</evidence>
<comment type="catalytic activity">
    <reaction evidence="3">
        <text>(2S)-lactyl-2-diphospho-5'-guanosine + 7,8-didemethyl-8-hydroxy-5-deazariboflavin = oxidized coenzyme F420-0 + GMP + H(+)</text>
        <dbReference type="Rhea" id="RHEA:63444"/>
        <dbReference type="ChEBI" id="CHEBI:15378"/>
        <dbReference type="ChEBI" id="CHEBI:58115"/>
        <dbReference type="ChEBI" id="CHEBI:59435"/>
        <dbReference type="ChEBI" id="CHEBI:59904"/>
        <dbReference type="ChEBI" id="CHEBI:59907"/>
        <dbReference type="EC" id="2.7.8.28"/>
    </reaction>
</comment>
<comment type="function">
    <text evidence="3">Catalyzes the transfer of the 2-phospholactate moiety from (2S)-lactyl-2-diphospho-5'-guanosine to 7,8-didemethyl-8-hydroxy-5-deazariboflavin (FO) with the formation of oxidized coenzyme F420-0 and GMP.</text>
</comment>
<dbReference type="GeneID" id="85229101"/>
<dbReference type="EMBL" id="CP043875">
    <property type="protein sequence ID" value="WOF15728.1"/>
    <property type="molecule type" value="Genomic_DNA"/>
</dbReference>
<dbReference type="InterPro" id="IPR002882">
    <property type="entry name" value="CofD"/>
</dbReference>
<feature type="binding site" evidence="3">
    <location>
        <position position="50"/>
    </location>
    <ligand>
        <name>7,8-didemethyl-8-hydroxy-5-deazariboflavin</name>
        <dbReference type="ChEBI" id="CHEBI:59904"/>
    </ligand>
</feature>
<keyword evidence="1 3" id="KW-0808">Transferase</keyword>
<dbReference type="GO" id="GO:0052645">
    <property type="term" value="P:F420-0 metabolic process"/>
    <property type="evidence" value="ECO:0007669"/>
    <property type="project" value="UniProtKB-UniRule"/>
</dbReference>
<name>A0AA97FCW5_9EURY</name>
<dbReference type="GO" id="GO:0000287">
    <property type="term" value="F:magnesium ion binding"/>
    <property type="evidence" value="ECO:0007669"/>
    <property type="project" value="InterPro"/>
</dbReference>
<keyword evidence="5" id="KW-1185">Reference proteome</keyword>
<proteinExistence type="inferred from homology"/>
<organism evidence="4 5">
    <name type="scientific">Methanochimaera problematica</name>
    <dbReference type="NCBI Taxonomy" id="2609417"/>
    <lineage>
        <taxon>Archaea</taxon>
        <taxon>Methanobacteriati</taxon>
        <taxon>Methanobacteriota</taxon>
        <taxon>Stenosarchaea group</taxon>
        <taxon>Methanomicrobia</taxon>
        <taxon>Methanomicrobiales</taxon>
        <taxon>Methanomicrobiaceae</taxon>
        <taxon>Methanochimaera</taxon>
    </lineage>
</organism>